<accession>A0ABY4EH28</accession>
<keyword evidence="2" id="KW-1185">Reference proteome</keyword>
<dbReference type="EMBL" id="CP095073">
    <property type="protein sequence ID" value="UOQ43459.1"/>
    <property type="molecule type" value="Genomic_DNA"/>
</dbReference>
<evidence type="ECO:0000313" key="1">
    <source>
        <dbReference type="EMBL" id="UOQ43459.1"/>
    </source>
</evidence>
<gene>
    <name evidence="1" type="ORF">MUN89_16270</name>
</gene>
<proteinExistence type="predicted"/>
<name>A0ABY4EH28_9BACI</name>
<protein>
    <submittedName>
        <fullName evidence="1">Uncharacterized protein</fullName>
    </submittedName>
</protein>
<organism evidence="1 2">
    <name type="scientific">Halobacillus salinarum</name>
    <dbReference type="NCBI Taxonomy" id="2932257"/>
    <lineage>
        <taxon>Bacteria</taxon>
        <taxon>Bacillati</taxon>
        <taxon>Bacillota</taxon>
        <taxon>Bacilli</taxon>
        <taxon>Bacillales</taxon>
        <taxon>Bacillaceae</taxon>
        <taxon>Halobacillus</taxon>
    </lineage>
</organism>
<sequence length="49" mass="5440">MAIDGSGRLLRRYPPLFAGQRPEDMCKEQASVGAARLPLYQIDVSNYGK</sequence>
<dbReference type="RefSeq" id="WP_244708818.1">
    <property type="nucleotide sequence ID" value="NZ_CP095073.1"/>
</dbReference>
<dbReference type="Proteomes" id="UP000831787">
    <property type="component" value="Chromosome"/>
</dbReference>
<reference evidence="1 2" key="1">
    <citation type="submission" date="2022-04" db="EMBL/GenBank/DDBJ databases">
        <title>Halobacillus sp. isolated from saltern.</title>
        <authorList>
            <person name="Won M."/>
            <person name="Lee C.-M."/>
            <person name="Woen H.-Y."/>
            <person name="Kwon S.-W."/>
        </authorList>
    </citation>
    <scope>NUCLEOTIDE SEQUENCE [LARGE SCALE GENOMIC DNA]</scope>
    <source>
        <strain evidence="1 2">SSBR10-3</strain>
    </source>
</reference>
<evidence type="ECO:0000313" key="2">
    <source>
        <dbReference type="Proteomes" id="UP000831787"/>
    </source>
</evidence>